<comment type="catalytic activity">
    <reaction evidence="7">
        <text>GTP + H2O = GDP + phosphate + H(+)</text>
        <dbReference type="Rhea" id="RHEA:19669"/>
        <dbReference type="ChEBI" id="CHEBI:15377"/>
        <dbReference type="ChEBI" id="CHEBI:15378"/>
        <dbReference type="ChEBI" id="CHEBI:37565"/>
        <dbReference type="ChEBI" id="CHEBI:43474"/>
        <dbReference type="ChEBI" id="CHEBI:58189"/>
        <dbReference type="EC" id="3.6.5.2"/>
    </reaction>
    <physiologicalReaction direction="left-to-right" evidence="7">
        <dbReference type="Rhea" id="RHEA:19670"/>
    </physiologicalReaction>
</comment>
<dbReference type="PANTHER" id="PTHR47980">
    <property type="entry name" value="LD44762P"/>
    <property type="match status" value="1"/>
</dbReference>
<dbReference type="Gene3D" id="3.40.50.300">
    <property type="entry name" value="P-loop containing nucleotide triphosphate hydrolases"/>
    <property type="match status" value="1"/>
</dbReference>
<name>A0A8J7NK06_ATRSP</name>
<dbReference type="GO" id="GO:0003925">
    <property type="term" value="F:G protein activity"/>
    <property type="evidence" value="ECO:0007669"/>
    <property type="project" value="UniProtKB-EC"/>
</dbReference>
<dbReference type="Pfam" id="PF00071">
    <property type="entry name" value="Ras"/>
    <property type="match status" value="1"/>
</dbReference>
<keyword evidence="5" id="KW-0342">GTP-binding</keyword>
<dbReference type="EMBL" id="JAAWVO010018961">
    <property type="protein sequence ID" value="MBN3314937.1"/>
    <property type="molecule type" value="Genomic_DNA"/>
</dbReference>
<feature type="non-terminal residue" evidence="8">
    <location>
        <position position="1"/>
    </location>
</feature>
<evidence type="ECO:0000256" key="6">
    <source>
        <dbReference type="ARBA" id="ARBA00023289"/>
    </source>
</evidence>
<evidence type="ECO:0000256" key="4">
    <source>
        <dbReference type="ARBA" id="ARBA00022741"/>
    </source>
</evidence>
<organism evidence="8 9">
    <name type="scientific">Atractosteus spatula</name>
    <name type="common">Alligator gar</name>
    <name type="synonym">Lepisosteus spatula</name>
    <dbReference type="NCBI Taxonomy" id="7917"/>
    <lineage>
        <taxon>Eukaryota</taxon>
        <taxon>Metazoa</taxon>
        <taxon>Chordata</taxon>
        <taxon>Craniata</taxon>
        <taxon>Vertebrata</taxon>
        <taxon>Euteleostomi</taxon>
        <taxon>Actinopterygii</taxon>
        <taxon>Neopterygii</taxon>
        <taxon>Holostei</taxon>
        <taxon>Semionotiformes</taxon>
        <taxon>Lepisosteidae</taxon>
        <taxon>Atractosteus</taxon>
    </lineage>
</organism>
<gene>
    <name evidence="8" type="primary">Rab3b_0</name>
    <name evidence="8" type="ORF">GTO95_0009371</name>
</gene>
<accession>A0A8J7NK06</accession>
<dbReference type="PROSITE" id="PS51421">
    <property type="entry name" value="RAS"/>
    <property type="match status" value="1"/>
</dbReference>
<evidence type="ECO:0000256" key="2">
    <source>
        <dbReference type="ARBA" id="ARBA00006270"/>
    </source>
</evidence>
<dbReference type="InterPro" id="IPR001806">
    <property type="entry name" value="Small_GTPase"/>
</dbReference>
<dbReference type="PROSITE" id="PS51419">
    <property type="entry name" value="RAB"/>
    <property type="match status" value="1"/>
</dbReference>
<reference evidence="8" key="1">
    <citation type="journal article" date="2021" name="Cell">
        <title>Tracing the genetic footprints of vertebrate landing in non-teleost ray-finned fishes.</title>
        <authorList>
            <person name="Bi X."/>
            <person name="Wang K."/>
            <person name="Yang L."/>
            <person name="Pan H."/>
            <person name="Jiang H."/>
            <person name="Wei Q."/>
            <person name="Fang M."/>
            <person name="Yu H."/>
            <person name="Zhu C."/>
            <person name="Cai Y."/>
            <person name="He Y."/>
            <person name="Gan X."/>
            <person name="Zeng H."/>
            <person name="Yu D."/>
            <person name="Zhu Y."/>
            <person name="Jiang H."/>
            <person name="Qiu Q."/>
            <person name="Yang H."/>
            <person name="Zhang Y.E."/>
            <person name="Wang W."/>
            <person name="Zhu M."/>
            <person name="He S."/>
            <person name="Zhang G."/>
        </authorList>
    </citation>
    <scope>NUCLEOTIDE SEQUENCE</scope>
    <source>
        <strain evidence="8">Allg_001</strain>
    </source>
</reference>
<dbReference type="InterPro" id="IPR027417">
    <property type="entry name" value="P-loop_NTPase"/>
</dbReference>
<evidence type="ECO:0000313" key="9">
    <source>
        <dbReference type="Proteomes" id="UP000736164"/>
    </source>
</evidence>
<evidence type="ECO:0000256" key="3">
    <source>
        <dbReference type="ARBA" id="ARBA00011984"/>
    </source>
</evidence>
<proteinExistence type="inferred from homology"/>
<evidence type="ECO:0000256" key="7">
    <source>
        <dbReference type="ARBA" id="ARBA00047660"/>
    </source>
</evidence>
<evidence type="ECO:0000256" key="5">
    <source>
        <dbReference type="ARBA" id="ARBA00023134"/>
    </source>
</evidence>
<keyword evidence="6" id="KW-0449">Lipoprotein</keyword>
<dbReference type="AlphaFoldDB" id="A0A8J7NK06"/>
<sequence>MGFILMYDICNEESFNAVQDWATQIKTHSWDNAQVILVGNKCDMDDERVVPADKGKQLADQLGRSMRQLGKLLWELSDPPSTRVRRSREINRMETP</sequence>
<keyword evidence="9" id="KW-1185">Reference proteome</keyword>
<protein>
    <recommendedName>
        <fullName evidence="3">small monomeric GTPase</fullName>
        <ecNumber evidence="3">3.6.5.2</ecNumber>
    </recommendedName>
</protein>
<dbReference type="EC" id="3.6.5.2" evidence="3"/>
<comment type="caution">
    <text evidence="8">The sequence shown here is derived from an EMBL/GenBank/DDBJ whole genome shotgun (WGS) entry which is preliminary data.</text>
</comment>
<keyword evidence="6" id="KW-0636">Prenylation</keyword>
<evidence type="ECO:0000313" key="8">
    <source>
        <dbReference type="EMBL" id="MBN3314937.1"/>
    </source>
</evidence>
<keyword evidence="4" id="KW-0547">Nucleotide-binding</keyword>
<dbReference type="GO" id="GO:0016020">
    <property type="term" value="C:membrane"/>
    <property type="evidence" value="ECO:0007669"/>
    <property type="project" value="UniProtKB-SubCell"/>
</dbReference>
<feature type="non-terminal residue" evidence="8">
    <location>
        <position position="96"/>
    </location>
</feature>
<dbReference type="GO" id="GO:0005525">
    <property type="term" value="F:GTP binding"/>
    <property type="evidence" value="ECO:0007669"/>
    <property type="project" value="UniProtKB-KW"/>
</dbReference>
<evidence type="ECO:0000256" key="1">
    <source>
        <dbReference type="ARBA" id="ARBA00004635"/>
    </source>
</evidence>
<comment type="similarity">
    <text evidence="2">Belongs to the small GTPase superfamily. Rab family.</text>
</comment>
<dbReference type="SMART" id="SM00175">
    <property type="entry name" value="RAB"/>
    <property type="match status" value="1"/>
</dbReference>
<dbReference type="InterPro" id="IPR050305">
    <property type="entry name" value="Small_GTPase_Rab"/>
</dbReference>
<dbReference type="Proteomes" id="UP000736164">
    <property type="component" value="Unassembled WGS sequence"/>
</dbReference>
<dbReference type="SUPFAM" id="SSF52540">
    <property type="entry name" value="P-loop containing nucleoside triphosphate hydrolases"/>
    <property type="match status" value="1"/>
</dbReference>
<comment type="subcellular location">
    <subcellularLocation>
        <location evidence="1">Membrane</location>
        <topology evidence="1">Lipid-anchor</topology>
    </subcellularLocation>
</comment>